<dbReference type="AlphaFoldDB" id="A8MA62"/>
<organism evidence="12 13">
    <name type="scientific">Caldivirga maquilingensis (strain ATCC 700844 / DSM 13496 / JCM 10307 / IC-167)</name>
    <dbReference type="NCBI Taxonomy" id="397948"/>
    <lineage>
        <taxon>Archaea</taxon>
        <taxon>Thermoproteota</taxon>
        <taxon>Thermoprotei</taxon>
        <taxon>Thermoproteales</taxon>
        <taxon>Thermoproteaceae</taxon>
        <taxon>Caldivirga</taxon>
    </lineage>
</organism>
<feature type="domain" description="DNA-directed DNA polymerase family B exonuclease" evidence="11">
    <location>
        <begin position="146"/>
        <end position="329"/>
    </location>
</feature>
<dbReference type="InterPro" id="IPR050240">
    <property type="entry name" value="DNA_pol_type-B"/>
</dbReference>
<dbReference type="GO" id="GO:0003887">
    <property type="term" value="F:DNA-directed DNA polymerase activity"/>
    <property type="evidence" value="ECO:0007669"/>
    <property type="project" value="UniProtKB-KW"/>
</dbReference>
<protein>
    <recommendedName>
        <fullName evidence="8">DNA polymerase</fullName>
        <ecNumber evidence="8">2.7.7.7</ecNumber>
    </recommendedName>
</protein>
<keyword evidence="5 8" id="KW-0239">DNA-directed DNA polymerase</keyword>
<dbReference type="Gene3D" id="3.30.420.10">
    <property type="entry name" value="Ribonuclease H-like superfamily/Ribonuclease H"/>
    <property type="match status" value="1"/>
</dbReference>
<evidence type="ECO:0000259" key="10">
    <source>
        <dbReference type="Pfam" id="PF00136"/>
    </source>
</evidence>
<gene>
    <name evidence="12" type="ordered locus">Cmaq_0144</name>
</gene>
<dbReference type="Proteomes" id="UP000001137">
    <property type="component" value="Chromosome"/>
</dbReference>
<dbReference type="HOGENOM" id="CLU_000203_6_0_2"/>
<keyword evidence="6 8" id="KW-0238">DNA-binding</keyword>
<evidence type="ECO:0000313" key="13">
    <source>
        <dbReference type="Proteomes" id="UP000001137"/>
    </source>
</evidence>
<evidence type="ECO:0000256" key="6">
    <source>
        <dbReference type="ARBA" id="ARBA00023125"/>
    </source>
</evidence>
<dbReference type="GO" id="GO:0003677">
    <property type="term" value="F:DNA binding"/>
    <property type="evidence" value="ECO:0007669"/>
    <property type="project" value="UniProtKB-KW"/>
</dbReference>
<dbReference type="InterPro" id="IPR012337">
    <property type="entry name" value="RNaseH-like_sf"/>
</dbReference>
<dbReference type="GO" id="GO:0006261">
    <property type="term" value="P:DNA-templated DNA replication"/>
    <property type="evidence" value="ECO:0007669"/>
    <property type="project" value="TreeGrafter"/>
</dbReference>
<dbReference type="InterPro" id="IPR023211">
    <property type="entry name" value="DNA_pol_palm_dom_sf"/>
</dbReference>
<dbReference type="InterPro" id="IPR036397">
    <property type="entry name" value="RNaseH_sf"/>
</dbReference>
<feature type="compositionally biased region" description="Acidic residues" evidence="9">
    <location>
        <begin position="7"/>
        <end position="25"/>
    </location>
</feature>
<dbReference type="GeneID" id="5709255"/>
<evidence type="ECO:0000256" key="9">
    <source>
        <dbReference type="SAM" id="MobiDB-lite"/>
    </source>
</evidence>
<dbReference type="Pfam" id="PF03104">
    <property type="entry name" value="DNA_pol_B_exo1"/>
    <property type="match status" value="1"/>
</dbReference>
<keyword evidence="13" id="KW-1185">Reference proteome</keyword>
<dbReference type="InterPro" id="IPR006134">
    <property type="entry name" value="DNA-dir_DNA_pol_B_multi_dom"/>
</dbReference>
<dbReference type="Gene3D" id="3.30.342.10">
    <property type="entry name" value="DNA Polymerase, chain B, domain 1"/>
    <property type="match status" value="1"/>
</dbReference>
<evidence type="ECO:0000256" key="2">
    <source>
        <dbReference type="ARBA" id="ARBA00022679"/>
    </source>
</evidence>
<keyword evidence="2 8" id="KW-0808">Transferase</keyword>
<accession>A8MA62</accession>
<dbReference type="InterPro" id="IPR042087">
    <property type="entry name" value="DNA_pol_B_thumb"/>
</dbReference>
<dbReference type="FunFam" id="1.10.287.690:FF:000011">
    <property type="entry name" value="DNA polymerase"/>
    <property type="match status" value="1"/>
</dbReference>
<dbReference type="InterPro" id="IPR006133">
    <property type="entry name" value="DNA-dir_DNA_pol_B_exonuc"/>
</dbReference>
<dbReference type="CDD" id="cd05783">
    <property type="entry name" value="DNA_polB_B1_exo"/>
    <property type="match status" value="1"/>
</dbReference>
<feature type="region of interest" description="Disordered" evidence="9">
    <location>
        <begin position="1"/>
        <end position="37"/>
    </location>
</feature>
<dbReference type="InterPro" id="IPR006172">
    <property type="entry name" value="DNA-dir_DNA_pol_B"/>
</dbReference>
<keyword evidence="4 8" id="KW-0235">DNA replication</keyword>
<dbReference type="PROSITE" id="PS00116">
    <property type="entry name" value="DNA_POLYMERASE_B"/>
    <property type="match status" value="1"/>
</dbReference>
<dbReference type="InterPro" id="IPR017964">
    <property type="entry name" value="DNA-dir_DNA_pol_B_CS"/>
</dbReference>
<comment type="catalytic activity">
    <reaction evidence="7 8">
        <text>DNA(n) + a 2'-deoxyribonucleoside 5'-triphosphate = DNA(n+1) + diphosphate</text>
        <dbReference type="Rhea" id="RHEA:22508"/>
        <dbReference type="Rhea" id="RHEA-COMP:17339"/>
        <dbReference type="Rhea" id="RHEA-COMP:17340"/>
        <dbReference type="ChEBI" id="CHEBI:33019"/>
        <dbReference type="ChEBI" id="CHEBI:61560"/>
        <dbReference type="ChEBI" id="CHEBI:173112"/>
        <dbReference type="EC" id="2.7.7.7"/>
    </reaction>
</comment>
<dbReference type="KEGG" id="cma:Cmaq_0144"/>
<dbReference type="InterPro" id="IPR043502">
    <property type="entry name" value="DNA/RNA_pol_sf"/>
</dbReference>
<keyword evidence="3 8" id="KW-0548">Nucleotidyltransferase</keyword>
<dbReference type="RefSeq" id="WP_012185214.1">
    <property type="nucleotide sequence ID" value="NC_009954.1"/>
</dbReference>
<name>A8MA62_CALMQ</name>
<sequence>MPKDELDKIEEPEEEEVEESSEEYIQESAITAETPTSTPPSILIDVTYDGKAGKALVKLYDFMNDRIYFWYDNTGHKPYLITDIPPDELVTNYKSILRLKGFDHIDTVVKFNPLELKSKTYTVVYAKDPLTIGGGRESIRDIIPRSWEARIKYHLSYIYDNGLVPGMFYRIENGKLTPVNVDVPGEIQKLGEELYANDEEYLKAFREWLPLFQAPVPPLKRIAIDIEVYTPQENKIPNPKEALYEIIAIGLAGSDGLKRVLVLRRPEILMNADDQGMLLSDDVEVMFFDNERDLLREFFKTIMAYPILITFNGDSFDLTYIYNRALKLGFRKEELPIILTRDGEARYVLGVHIDLYKFFNIRAVEVYAFGGKYSGGEKTLDAIASALLGISKVEREKPISEMNYIELVNYNFRDALLTLYLTTFNNELVMRLIVLLARISKTPLNDVSRYQVSAWIRNMVYFEHRKRGWLIPNKEDVVNAKGSVATKAIIKNKKYAGAIVIEPIAGIYPNVYVLDFASLYPSIIKRWNLSYETVRCPDEKQANDPRNRPVPNLPHWVCSNMRGLTSLLVGLLRDMRVYVYKKLAKGDKDPRQRDYYNVVQAALKVFINASYGVFGAEIFPLYCPPLAELVTALGRLAITRTIIKALDLGLTPIYGDTDSLFLYNPSKDKLEEMINWVKDEMGIDIELDKAYRILALSGRKKNYAGILQDGSVDMKGLVGKKRNTPDIAKDAVKDVIHLFSTISSINDVEKVTEAIKERVREYYVMIRNKDVPLDKLAVKMAINKPISEYTKNTPQHVKAAELLGKYGVKPGPGDIIFFVKTTTREGVKPVQLARIDEIDSDKYIEYLRTSLEQILDALGIPFENIVGSKLM</sequence>
<dbReference type="STRING" id="397948.Cmaq_0144"/>
<evidence type="ECO:0000313" key="12">
    <source>
        <dbReference type="EMBL" id="ABW00994.1"/>
    </source>
</evidence>
<dbReference type="SMART" id="SM00486">
    <property type="entry name" value="POLBc"/>
    <property type="match status" value="1"/>
</dbReference>
<dbReference type="NCBIfam" id="NF004417">
    <property type="entry name" value="PRK05761.1-3"/>
    <property type="match status" value="1"/>
</dbReference>
<dbReference type="eggNOG" id="arCOG15272">
    <property type="taxonomic scope" value="Archaea"/>
</dbReference>
<dbReference type="GO" id="GO:0000166">
    <property type="term" value="F:nucleotide binding"/>
    <property type="evidence" value="ECO:0007669"/>
    <property type="project" value="InterPro"/>
</dbReference>
<dbReference type="SUPFAM" id="SSF56672">
    <property type="entry name" value="DNA/RNA polymerases"/>
    <property type="match status" value="1"/>
</dbReference>
<dbReference type="EC" id="2.7.7.7" evidence="8"/>
<evidence type="ECO:0000256" key="4">
    <source>
        <dbReference type="ARBA" id="ARBA00022705"/>
    </source>
</evidence>
<reference evidence="12 13" key="1">
    <citation type="submission" date="2007-10" db="EMBL/GenBank/DDBJ databases">
        <title>Complete sequence of Caldivirga maquilingensis IC-167.</title>
        <authorList>
            <consortium name="US DOE Joint Genome Institute"/>
            <person name="Copeland A."/>
            <person name="Lucas S."/>
            <person name="Lapidus A."/>
            <person name="Barry K."/>
            <person name="Glavina del Rio T."/>
            <person name="Dalin E."/>
            <person name="Tice H."/>
            <person name="Pitluck S."/>
            <person name="Saunders E."/>
            <person name="Brettin T."/>
            <person name="Bruce D."/>
            <person name="Detter J.C."/>
            <person name="Han C."/>
            <person name="Schmutz J."/>
            <person name="Larimer F."/>
            <person name="Land M."/>
            <person name="Hauser L."/>
            <person name="Kyrpides N."/>
            <person name="Ivanova N."/>
            <person name="Biddle J.F."/>
            <person name="Zhang Z."/>
            <person name="Fitz-Gibbon S.T."/>
            <person name="Lowe T.M."/>
            <person name="Saltikov C."/>
            <person name="House C.H."/>
            <person name="Richardson P."/>
        </authorList>
    </citation>
    <scope>NUCLEOTIDE SEQUENCE [LARGE SCALE GENOMIC DNA]</scope>
    <source>
        <strain evidence="13">ATCC 700844 / DSM 13496 / JCM 10307 / IC-167</strain>
    </source>
</reference>
<dbReference type="EMBL" id="CP000852">
    <property type="protein sequence ID" value="ABW00994.1"/>
    <property type="molecule type" value="Genomic_DNA"/>
</dbReference>
<dbReference type="Gene3D" id="1.10.132.60">
    <property type="entry name" value="DNA polymerase family B, C-terminal domain"/>
    <property type="match status" value="1"/>
</dbReference>
<evidence type="ECO:0000259" key="11">
    <source>
        <dbReference type="Pfam" id="PF03104"/>
    </source>
</evidence>
<comment type="similarity">
    <text evidence="1 8">Belongs to the DNA polymerase type-B family.</text>
</comment>
<dbReference type="Pfam" id="PF00136">
    <property type="entry name" value="DNA_pol_B"/>
    <property type="match status" value="1"/>
</dbReference>
<evidence type="ECO:0000256" key="5">
    <source>
        <dbReference type="ARBA" id="ARBA00022932"/>
    </source>
</evidence>
<dbReference type="Gene3D" id="3.90.1600.10">
    <property type="entry name" value="Palm domain of DNA polymerase"/>
    <property type="match status" value="1"/>
</dbReference>
<dbReference type="PANTHER" id="PTHR10322">
    <property type="entry name" value="DNA POLYMERASE CATALYTIC SUBUNIT"/>
    <property type="match status" value="1"/>
</dbReference>
<dbReference type="OrthoDB" id="323192at2157"/>
<evidence type="ECO:0000256" key="7">
    <source>
        <dbReference type="ARBA" id="ARBA00049244"/>
    </source>
</evidence>
<dbReference type="SUPFAM" id="SSF53098">
    <property type="entry name" value="Ribonuclease H-like"/>
    <property type="match status" value="1"/>
</dbReference>
<evidence type="ECO:0000256" key="8">
    <source>
        <dbReference type="RuleBase" id="RU000442"/>
    </source>
</evidence>
<proteinExistence type="inferred from homology"/>
<dbReference type="PRINTS" id="PR00106">
    <property type="entry name" value="DNAPOLB"/>
</dbReference>
<dbReference type="Gene3D" id="1.10.287.690">
    <property type="entry name" value="Helix hairpin bin"/>
    <property type="match status" value="1"/>
</dbReference>
<dbReference type="PANTHER" id="PTHR10322:SF20">
    <property type="entry name" value="DNA POLYMERASE 1"/>
    <property type="match status" value="1"/>
</dbReference>
<feature type="domain" description="DNA-directed DNA polymerase family B multifunctional" evidence="10">
    <location>
        <begin position="482"/>
        <end position="835"/>
    </location>
</feature>
<evidence type="ECO:0000256" key="1">
    <source>
        <dbReference type="ARBA" id="ARBA00005755"/>
    </source>
</evidence>
<evidence type="ECO:0000256" key="3">
    <source>
        <dbReference type="ARBA" id="ARBA00022695"/>
    </source>
</evidence>